<dbReference type="AlphaFoldDB" id="A0A439DFE6"/>
<sequence>MPATVVSAVGPVINTEPDTSGIGAADKKLTAAFGNEGQVEGSSTSTPQKRIATKGKRKAAKDASTDAPIHKKGKATRSTTAETDTEI</sequence>
<reference evidence="2 3" key="1">
    <citation type="submission" date="2018-12" db="EMBL/GenBank/DDBJ databases">
        <title>Draft genome sequence of Xylaria grammica IHI A82.</title>
        <authorList>
            <person name="Buettner E."/>
            <person name="Kellner H."/>
        </authorList>
    </citation>
    <scope>NUCLEOTIDE SEQUENCE [LARGE SCALE GENOMIC DNA]</scope>
    <source>
        <strain evidence="2 3">IHI A82</strain>
    </source>
</reference>
<feature type="region of interest" description="Disordered" evidence="1">
    <location>
        <begin position="1"/>
        <end position="22"/>
    </location>
</feature>
<feature type="region of interest" description="Disordered" evidence="1">
    <location>
        <begin position="35"/>
        <end position="87"/>
    </location>
</feature>
<keyword evidence="3" id="KW-1185">Reference proteome</keyword>
<organism evidence="2 3">
    <name type="scientific">Xylaria grammica</name>
    <dbReference type="NCBI Taxonomy" id="363999"/>
    <lineage>
        <taxon>Eukaryota</taxon>
        <taxon>Fungi</taxon>
        <taxon>Dikarya</taxon>
        <taxon>Ascomycota</taxon>
        <taxon>Pezizomycotina</taxon>
        <taxon>Sordariomycetes</taxon>
        <taxon>Xylariomycetidae</taxon>
        <taxon>Xylariales</taxon>
        <taxon>Xylariaceae</taxon>
        <taxon>Xylaria</taxon>
    </lineage>
</organism>
<evidence type="ECO:0000313" key="3">
    <source>
        <dbReference type="Proteomes" id="UP000286045"/>
    </source>
</evidence>
<name>A0A439DFE6_9PEZI</name>
<dbReference type="EMBL" id="RYZI01000034">
    <property type="protein sequence ID" value="RWA13109.1"/>
    <property type="molecule type" value="Genomic_DNA"/>
</dbReference>
<evidence type="ECO:0000256" key="1">
    <source>
        <dbReference type="SAM" id="MobiDB-lite"/>
    </source>
</evidence>
<dbReference type="Proteomes" id="UP000286045">
    <property type="component" value="Unassembled WGS sequence"/>
</dbReference>
<comment type="caution">
    <text evidence="2">The sequence shown here is derived from an EMBL/GenBank/DDBJ whole genome shotgun (WGS) entry which is preliminary data.</text>
</comment>
<feature type="compositionally biased region" description="Polar residues" evidence="1">
    <location>
        <begin position="76"/>
        <end position="87"/>
    </location>
</feature>
<evidence type="ECO:0000313" key="2">
    <source>
        <dbReference type="EMBL" id="RWA13109.1"/>
    </source>
</evidence>
<protein>
    <submittedName>
        <fullName evidence="2">Uncharacterized protein</fullName>
    </submittedName>
</protein>
<gene>
    <name evidence="2" type="ORF">EKO27_g2000</name>
</gene>
<proteinExistence type="predicted"/>
<accession>A0A439DFE6</accession>